<gene>
    <name evidence="6" type="ORF">LUZ63_004426</name>
</gene>
<keyword evidence="7" id="KW-1185">Reference proteome</keyword>
<evidence type="ECO:0000313" key="7">
    <source>
        <dbReference type="Proteomes" id="UP001151287"/>
    </source>
</evidence>
<dbReference type="EC" id="2.4.1.-" evidence="5"/>
<accession>A0A9Q0D4C5</accession>
<dbReference type="Pfam" id="PF00201">
    <property type="entry name" value="UDPGT"/>
    <property type="match status" value="1"/>
</dbReference>
<sequence>METQKKPHAVFLPFPAAGHANPLMQLAEILHLRGFHITFVYTEHFYRQLVKSGGSNSIPNLAPDFQFVCLPENLPATLPDIGTRCTLTQKNCTEPFKNLLRQLMEKTPPPSCVISDAVMTFAMHAAKEFGLPEVQFWTASACGFLGNHVFEELIQRGICPLKDESYMENGFLDTPLDWVPGMKHMRLRDVNTFVYTTTPNDTMINYSIEQMKNCQRSGAIVINTFHELEKDVLDALATYYPPIYTIGPLANLTDGHLKDNTQNLSIFEVNKECLTWLDSKAPNSVVYVNFGSHASMTMEQTKEFGWGLAKCGFHFLWVVRPNIVNGEKVALDETFLEEIKDRGLVVSWCPQEVVLKHTSLGLFVTHAGWNSLLEAIVGGVPLVCWPIVAEQVTNCRQLCKVWGNGMELDKNVSRDKVAELVKEMMEGESGKQKRRIALEWKRKAEEATSPGGSSSHSLDNLIKHVMLKSE</sequence>
<evidence type="ECO:0000313" key="6">
    <source>
        <dbReference type="EMBL" id="KAJ1704647.1"/>
    </source>
</evidence>
<keyword evidence="3 4" id="KW-0808">Transferase</keyword>
<dbReference type="FunFam" id="3.40.50.2000:FF:000065">
    <property type="entry name" value="Glycosyltransferase"/>
    <property type="match status" value="1"/>
</dbReference>
<evidence type="ECO:0000256" key="4">
    <source>
        <dbReference type="RuleBase" id="RU003718"/>
    </source>
</evidence>
<proteinExistence type="inferred from homology"/>
<comment type="similarity">
    <text evidence="1 4">Belongs to the UDP-glycosyltransferase family.</text>
</comment>
<keyword evidence="2 4" id="KW-0328">Glycosyltransferase</keyword>
<dbReference type="InterPro" id="IPR002213">
    <property type="entry name" value="UDP_glucos_trans"/>
</dbReference>
<dbReference type="CDD" id="cd03784">
    <property type="entry name" value="GT1_Gtf-like"/>
    <property type="match status" value="1"/>
</dbReference>
<dbReference type="Proteomes" id="UP001151287">
    <property type="component" value="Unassembled WGS sequence"/>
</dbReference>
<organism evidence="6 7">
    <name type="scientific">Rhynchospora breviuscula</name>
    <dbReference type="NCBI Taxonomy" id="2022672"/>
    <lineage>
        <taxon>Eukaryota</taxon>
        <taxon>Viridiplantae</taxon>
        <taxon>Streptophyta</taxon>
        <taxon>Embryophyta</taxon>
        <taxon>Tracheophyta</taxon>
        <taxon>Spermatophyta</taxon>
        <taxon>Magnoliopsida</taxon>
        <taxon>Liliopsida</taxon>
        <taxon>Poales</taxon>
        <taxon>Cyperaceae</taxon>
        <taxon>Cyperoideae</taxon>
        <taxon>Rhynchosporeae</taxon>
        <taxon>Rhynchospora</taxon>
    </lineage>
</organism>
<evidence type="ECO:0000256" key="2">
    <source>
        <dbReference type="ARBA" id="ARBA00022676"/>
    </source>
</evidence>
<evidence type="ECO:0000256" key="1">
    <source>
        <dbReference type="ARBA" id="ARBA00009995"/>
    </source>
</evidence>
<protein>
    <recommendedName>
        <fullName evidence="5">Glycosyltransferase</fullName>
        <ecNumber evidence="5">2.4.1.-</ecNumber>
    </recommendedName>
</protein>
<evidence type="ECO:0000256" key="3">
    <source>
        <dbReference type="ARBA" id="ARBA00022679"/>
    </source>
</evidence>
<dbReference type="EMBL" id="JAMQYH010000001">
    <property type="protein sequence ID" value="KAJ1704647.1"/>
    <property type="molecule type" value="Genomic_DNA"/>
</dbReference>
<dbReference type="InterPro" id="IPR035595">
    <property type="entry name" value="UDP_glycos_trans_CS"/>
</dbReference>
<dbReference type="GO" id="GO:0080044">
    <property type="term" value="F:quercetin 7-O-glucosyltransferase activity"/>
    <property type="evidence" value="ECO:0007669"/>
    <property type="project" value="TreeGrafter"/>
</dbReference>
<dbReference type="PANTHER" id="PTHR11926">
    <property type="entry name" value="GLUCOSYL/GLUCURONOSYL TRANSFERASES"/>
    <property type="match status" value="1"/>
</dbReference>
<dbReference type="SUPFAM" id="SSF53756">
    <property type="entry name" value="UDP-Glycosyltransferase/glycogen phosphorylase"/>
    <property type="match status" value="1"/>
</dbReference>
<evidence type="ECO:0000256" key="5">
    <source>
        <dbReference type="RuleBase" id="RU362057"/>
    </source>
</evidence>
<comment type="caution">
    <text evidence="6">The sequence shown here is derived from an EMBL/GenBank/DDBJ whole genome shotgun (WGS) entry which is preliminary data.</text>
</comment>
<reference evidence="6" key="1">
    <citation type="journal article" date="2022" name="Cell">
        <title>Repeat-based holocentromeres influence genome architecture and karyotype evolution.</title>
        <authorList>
            <person name="Hofstatter P.G."/>
            <person name="Thangavel G."/>
            <person name="Lux T."/>
            <person name="Neumann P."/>
            <person name="Vondrak T."/>
            <person name="Novak P."/>
            <person name="Zhang M."/>
            <person name="Costa L."/>
            <person name="Castellani M."/>
            <person name="Scott A."/>
            <person name="Toegelov H."/>
            <person name="Fuchs J."/>
            <person name="Mata-Sucre Y."/>
            <person name="Dias Y."/>
            <person name="Vanzela A.L.L."/>
            <person name="Huettel B."/>
            <person name="Almeida C.C.S."/>
            <person name="Simkova H."/>
            <person name="Souza G."/>
            <person name="Pedrosa-Harand A."/>
            <person name="Macas J."/>
            <person name="Mayer K.F.X."/>
            <person name="Houben A."/>
            <person name="Marques A."/>
        </authorList>
    </citation>
    <scope>NUCLEOTIDE SEQUENCE</scope>
    <source>
        <strain evidence="6">RhyBre1mFocal</strain>
    </source>
</reference>
<dbReference type="PROSITE" id="PS00375">
    <property type="entry name" value="UDPGT"/>
    <property type="match status" value="1"/>
</dbReference>
<dbReference type="GO" id="GO:0080043">
    <property type="term" value="F:quercetin 3-O-glucosyltransferase activity"/>
    <property type="evidence" value="ECO:0007669"/>
    <property type="project" value="TreeGrafter"/>
</dbReference>
<dbReference type="OrthoDB" id="5835829at2759"/>
<dbReference type="FunFam" id="3.40.50.2000:FF:000056">
    <property type="entry name" value="Glycosyltransferase"/>
    <property type="match status" value="1"/>
</dbReference>
<dbReference type="AlphaFoldDB" id="A0A9Q0D4C5"/>
<dbReference type="PANTHER" id="PTHR11926:SF970">
    <property type="entry name" value="GLYCOSYLTRANSFERASE"/>
    <property type="match status" value="1"/>
</dbReference>
<name>A0A9Q0D4C5_9POAL</name>
<dbReference type="Gene3D" id="3.40.50.2000">
    <property type="entry name" value="Glycogen Phosphorylase B"/>
    <property type="match status" value="2"/>
</dbReference>